<name>A0A4P9ZQJ9_9FUNG</name>
<reference evidence="2" key="1">
    <citation type="journal article" date="2018" name="Nat. Microbiol.">
        <title>Leveraging single-cell genomics to expand the fungal tree of life.</title>
        <authorList>
            <person name="Ahrendt S.R."/>
            <person name="Quandt C.A."/>
            <person name="Ciobanu D."/>
            <person name="Clum A."/>
            <person name="Salamov A."/>
            <person name="Andreopoulos B."/>
            <person name="Cheng J.F."/>
            <person name="Woyke T."/>
            <person name="Pelin A."/>
            <person name="Henrissat B."/>
            <person name="Reynolds N.K."/>
            <person name="Benny G.L."/>
            <person name="Smith M.E."/>
            <person name="James T.Y."/>
            <person name="Grigoriev I.V."/>
        </authorList>
    </citation>
    <scope>NUCLEOTIDE SEQUENCE [LARGE SCALE GENOMIC DNA]</scope>
    <source>
        <strain evidence="2">RSA 468</strain>
    </source>
</reference>
<accession>A0A4P9ZQJ9</accession>
<protein>
    <recommendedName>
        <fullName evidence="3">RRM domain-containing protein</fullName>
    </recommendedName>
</protein>
<evidence type="ECO:0000313" key="2">
    <source>
        <dbReference type="Proteomes" id="UP000268162"/>
    </source>
</evidence>
<proteinExistence type="predicted"/>
<dbReference type="SUPFAM" id="SSF54928">
    <property type="entry name" value="RNA-binding domain, RBD"/>
    <property type="match status" value="1"/>
</dbReference>
<dbReference type="AlphaFoldDB" id="A0A4P9ZQJ9"/>
<sequence>MSARFPALKLRRLPAVLGHTGFRRIPVHPLGQPLVPQRQFSGYPHTGAPKKFRPALSPFDVNARDHTTGPPVSQRRPTKIRFNPKELTNTWDPAIHHDNPNDGLNSEFGLDESHLPSRFIIVQNVPPTMIPADFRAIAQRSGMLPEQIVDVYPRYDSNSILTSQVVVEFATRSAASSFLIKNGQHSVTGQVLNMNFLRPSFINNASGRCVLALGFPKQVTDSEVHQFFSGYEIVESSNAGVIRLPMNPPRIVASRFVIHLSGNREAERVVRETNNKFFTPTTSTGFHPIKTSILY</sequence>
<dbReference type="GO" id="GO:0003676">
    <property type="term" value="F:nucleic acid binding"/>
    <property type="evidence" value="ECO:0007669"/>
    <property type="project" value="InterPro"/>
</dbReference>
<evidence type="ECO:0000313" key="1">
    <source>
        <dbReference type="EMBL" id="RKP35011.1"/>
    </source>
</evidence>
<organism evidence="1 2">
    <name type="scientific">Dimargaris cristalligena</name>
    <dbReference type="NCBI Taxonomy" id="215637"/>
    <lineage>
        <taxon>Eukaryota</taxon>
        <taxon>Fungi</taxon>
        <taxon>Fungi incertae sedis</taxon>
        <taxon>Zoopagomycota</taxon>
        <taxon>Kickxellomycotina</taxon>
        <taxon>Dimargaritomycetes</taxon>
        <taxon>Dimargaritales</taxon>
        <taxon>Dimargaritaceae</taxon>
        <taxon>Dimargaris</taxon>
    </lineage>
</organism>
<gene>
    <name evidence="1" type="ORF">BJ085DRAFT_29689</name>
</gene>
<evidence type="ECO:0008006" key="3">
    <source>
        <dbReference type="Google" id="ProtNLM"/>
    </source>
</evidence>
<dbReference type="Proteomes" id="UP000268162">
    <property type="component" value="Unassembled WGS sequence"/>
</dbReference>
<keyword evidence="2" id="KW-1185">Reference proteome</keyword>
<dbReference type="EMBL" id="ML002990">
    <property type="protein sequence ID" value="RKP35011.1"/>
    <property type="molecule type" value="Genomic_DNA"/>
</dbReference>
<dbReference type="InterPro" id="IPR035979">
    <property type="entry name" value="RBD_domain_sf"/>
</dbReference>